<protein>
    <submittedName>
        <fullName evidence="1">Glycosyltransferase</fullName>
        <ecNumber evidence="1">2.4.-.-</ecNumber>
    </submittedName>
</protein>
<dbReference type="RefSeq" id="WP_369328922.1">
    <property type="nucleotide sequence ID" value="NZ_JAULBC010000002.1"/>
</dbReference>
<evidence type="ECO:0000313" key="2">
    <source>
        <dbReference type="Proteomes" id="UP001560573"/>
    </source>
</evidence>
<keyword evidence="2" id="KW-1185">Reference proteome</keyword>
<dbReference type="EMBL" id="JAULBC010000002">
    <property type="protein sequence ID" value="MEX6687517.1"/>
    <property type="molecule type" value="Genomic_DNA"/>
</dbReference>
<accession>A0ABV3ZCB6</accession>
<dbReference type="Gene3D" id="3.40.50.2000">
    <property type="entry name" value="Glycogen Phosphorylase B"/>
    <property type="match status" value="1"/>
</dbReference>
<sequence>MLTNRNILCISNPLWEGDYAKTIVELMKVLARKNKVLYIDNPYTVKDLIDGVRHKNGFPVKRTLGLEKRLRKIITETGEEVYVLTPPLTLTINFLPRGTMYKKLLQLNGWITTRSIKKALAELNMNDDLIDIVAFNPGIGMHAGRNFNEKLLIYHCYDAIEAANWMKKHGPWQEKEFMKKVDATIVTSQGLYEKKKGFTKNCFLVKNAVNIDLFKKAFTPEIHNKKTVGYIGSIDDRLDYELLEHVIGSMPDIDFLFVGRIVDENGEKVLRKFSNVKLEGARPVSSLPGYLSRFSLGIIPFAKNEFTKGIYPLKINEYLAAGVPVVTTDFSYLNEFENVARIASSKELFKNFIEEELATDTLEKKKERLAVAESNSWETRVEEISDIIMKLESNGQLKVEN</sequence>
<comment type="caution">
    <text evidence="1">The sequence shown here is derived from an EMBL/GenBank/DDBJ whole genome shotgun (WGS) entry which is preliminary data.</text>
</comment>
<keyword evidence="1" id="KW-0808">Transferase</keyword>
<dbReference type="SUPFAM" id="SSF53756">
    <property type="entry name" value="UDP-Glycosyltransferase/glycogen phosphorylase"/>
    <property type="match status" value="1"/>
</dbReference>
<dbReference type="EC" id="2.4.-.-" evidence="1"/>
<keyword evidence="1" id="KW-0328">Glycosyltransferase</keyword>
<name>A0ABV3ZCB6_9BACT</name>
<evidence type="ECO:0000313" key="1">
    <source>
        <dbReference type="EMBL" id="MEX6687517.1"/>
    </source>
</evidence>
<gene>
    <name evidence="1" type="ORF">QTN47_08450</name>
</gene>
<reference evidence="1 2" key="1">
    <citation type="submission" date="2023-07" db="EMBL/GenBank/DDBJ databases">
        <authorList>
            <person name="Lian W.-H."/>
        </authorList>
    </citation>
    <scope>NUCLEOTIDE SEQUENCE [LARGE SCALE GENOMIC DNA]</scope>
    <source>
        <strain evidence="1 2">SYSU DXS3180</strain>
    </source>
</reference>
<dbReference type="Pfam" id="PF13692">
    <property type="entry name" value="Glyco_trans_1_4"/>
    <property type="match status" value="1"/>
</dbReference>
<organism evidence="1 2">
    <name type="scientific">Danxiaibacter flavus</name>
    <dbReference type="NCBI Taxonomy" id="3049108"/>
    <lineage>
        <taxon>Bacteria</taxon>
        <taxon>Pseudomonadati</taxon>
        <taxon>Bacteroidota</taxon>
        <taxon>Chitinophagia</taxon>
        <taxon>Chitinophagales</taxon>
        <taxon>Chitinophagaceae</taxon>
        <taxon>Danxiaibacter</taxon>
    </lineage>
</organism>
<proteinExistence type="predicted"/>
<dbReference type="GO" id="GO:0016757">
    <property type="term" value="F:glycosyltransferase activity"/>
    <property type="evidence" value="ECO:0007669"/>
    <property type="project" value="UniProtKB-KW"/>
</dbReference>
<dbReference type="Proteomes" id="UP001560573">
    <property type="component" value="Unassembled WGS sequence"/>
</dbReference>